<dbReference type="SUPFAM" id="SSF49482">
    <property type="entry name" value="Aromatic compound dioxygenase"/>
    <property type="match status" value="1"/>
</dbReference>
<dbReference type="GO" id="GO:0005506">
    <property type="term" value="F:iron ion binding"/>
    <property type="evidence" value="ECO:0007669"/>
    <property type="project" value="InterPro"/>
</dbReference>
<dbReference type="AlphaFoldDB" id="W4JUA0"/>
<dbReference type="GO" id="GO:0016702">
    <property type="term" value="F:oxidoreductase activity, acting on single donors with incorporation of molecular oxygen, incorporation of two atoms of oxygen"/>
    <property type="evidence" value="ECO:0007669"/>
    <property type="project" value="InterPro"/>
</dbReference>
<name>W4JUA0_HETIT</name>
<dbReference type="InterPro" id="IPR015889">
    <property type="entry name" value="Intradiol_dOase_core"/>
</dbReference>
<dbReference type="Proteomes" id="UP000030671">
    <property type="component" value="Unassembled WGS sequence"/>
</dbReference>
<proteinExistence type="predicted"/>
<dbReference type="PANTHER" id="PTHR34315:SF1">
    <property type="entry name" value="INTRADIOL RING-CLEAVAGE DIOXYGENASES DOMAIN-CONTAINING PROTEIN-RELATED"/>
    <property type="match status" value="1"/>
</dbReference>
<dbReference type="InParanoid" id="W4JUA0"/>
<dbReference type="Gene3D" id="2.60.130.10">
    <property type="entry name" value="Aromatic compound dioxygenase"/>
    <property type="match status" value="1"/>
</dbReference>
<evidence type="ECO:0000313" key="1">
    <source>
        <dbReference type="EMBL" id="ETW77039.1"/>
    </source>
</evidence>
<reference evidence="1 2" key="1">
    <citation type="journal article" date="2012" name="New Phytol.">
        <title>Insight into trade-off between wood decay and parasitism from the genome of a fungal forest pathogen.</title>
        <authorList>
            <person name="Olson A."/>
            <person name="Aerts A."/>
            <person name="Asiegbu F."/>
            <person name="Belbahri L."/>
            <person name="Bouzid O."/>
            <person name="Broberg A."/>
            <person name="Canback B."/>
            <person name="Coutinho P.M."/>
            <person name="Cullen D."/>
            <person name="Dalman K."/>
            <person name="Deflorio G."/>
            <person name="van Diepen L.T."/>
            <person name="Dunand C."/>
            <person name="Duplessis S."/>
            <person name="Durling M."/>
            <person name="Gonthier P."/>
            <person name="Grimwood J."/>
            <person name="Fossdal C.G."/>
            <person name="Hansson D."/>
            <person name="Henrissat B."/>
            <person name="Hietala A."/>
            <person name="Himmelstrand K."/>
            <person name="Hoffmeister D."/>
            <person name="Hogberg N."/>
            <person name="James T.Y."/>
            <person name="Karlsson M."/>
            <person name="Kohler A."/>
            <person name="Kues U."/>
            <person name="Lee Y.H."/>
            <person name="Lin Y.C."/>
            <person name="Lind M."/>
            <person name="Lindquist E."/>
            <person name="Lombard V."/>
            <person name="Lucas S."/>
            <person name="Lunden K."/>
            <person name="Morin E."/>
            <person name="Murat C."/>
            <person name="Park J."/>
            <person name="Raffaello T."/>
            <person name="Rouze P."/>
            <person name="Salamov A."/>
            <person name="Schmutz J."/>
            <person name="Solheim H."/>
            <person name="Stahlberg J."/>
            <person name="Velez H."/>
            <person name="de Vries R.P."/>
            <person name="Wiebenga A."/>
            <person name="Woodward S."/>
            <person name="Yakovlev I."/>
            <person name="Garbelotto M."/>
            <person name="Martin F."/>
            <person name="Grigoriev I.V."/>
            <person name="Stenlid J."/>
        </authorList>
    </citation>
    <scope>NUCLEOTIDE SEQUENCE [LARGE SCALE GENOMIC DNA]</scope>
    <source>
        <strain evidence="1 2">TC 32-1</strain>
    </source>
</reference>
<keyword evidence="2" id="KW-1185">Reference proteome</keyword>
<dbReference type="GeneID" id="20676516"/>
<dbReference type="EMBL" id="KI925463">
    <property type="protein sequence ID" value="ETW77039.1"/>
    <property type="molecule type" value="Genomic_DNA"/>
</dbReference>
<sequence>MLGVPTRRASLRKISAGPPARWTLAIGLLEGYKSARAEHPSNHNATMQLLSLIVLAGAVAATPVRRSLYSGLYNTTCVTAGEVAKDANWLPNAPVTAQITGGQAGVSLILDIGLMDTTTCEALPNTLVEVWAPNAVGTYGAGFLRGATLTGSNGIAEFEMIFPGFTSAGANHINVIVHRPGVTSPANATTVAHVGQVFFTDQWTNVIGMSAPYSGDTQARVLNAGDGLFAQASADGFSPIVDIEEIHDDWPEGISGYITIGVDPEAEYANA</sequence>
<dbReference type="HOGENOM" id="CLU_1026961_0_0_1"/>
<protein>
    <recommendedName>
        <fullName evidence="3">Intradiol ring-cleavage dioxygenases domain-containing protein</fullName>
    </recommendedName>
</protein>
<evidence type="ECO:0000313" key="2">
    <source>
        <dbReference type="Proteomes" id="UP000030671"/>
    </source>
</evidence>
<dbReference type="OrthoDB" id="121380at2759"/>
<evidence type="ECO:0008006" key="3">
    <source>
        <dbReference type="Google" id="ProtNLM"/>
    </source>
</evidence>
<accession>W4JUA0</accession>
<dbReference type="PANTHER" id="PTHR34315">
    <property type="match status" value="1"/>
</dbReference>
<dbReference type="RefSeq" id="XP_009550593.1">
    <property type="nucleotide sequence ID" value="XM_009552298.1"/>
</dbReference>
<gene>
    <name evidence="1" type="ORF">HETIRDRAFT_454451</name>
</gene>
<dbReference type="eggNOG" id="ENOG502SP06">
    <property type="taxonomic scope" value="Eukaryota"/>
</dbReference>
<dbReference type="KEGG" id="hir:HETIRDRAFT_454451"/>
<organism evidence="1 2">
    <name type="scientific">Heterobasidion irregulare (strain TC 32-1)</name>
    <dbReference type="NCBI Taxonomy" id="747525"/>
    <lineage>
        <taxon>Eukaryota</taxon>
        <taxon>Fungi</taxon>
        <taxon>Dikarya</taxon>
        <taxon>Basidiomycota</taxon>
        <taxon>Agaricomycotina</taxon>
        <taxon>Agaricomycetes</taxon>
        <taxon>Russulales</taxon>
        <taxon>Bondarzewiaceae</taxon>
        <taxon>Heterobasidion</taxon>
        <taxon>Heterobasidion annosum species complex</taxon>
    </lineage>
</organism>